<evidence type="ECO:0000313" key="3">
    <source>
        <dbReference type="Proteomes" id="UP000054937"/>
    </source>
</evidence>
<comment type="caution">
    <text evidence="2">The sequence shown here is derived from an EMBL/GenBank/DDBJ whole genome shotgun (WGS) entry which is preliminary data.</text>
</comment>
<reference evidence="2 3" key="1">
    <citation type="journal article" date="2015" name="Sci. Rep.">
        <title>Genome of the facultative scuticociliatosis pathogen Pseudocohnilembus persalinus provides insight into its virulence through horizontal gene transfer.</title>
        <authorList>
            <person name="Xiong J."/>
            <person name="Wang G."/>
            <person name="Cheng J."/>
            <person name="Tian M."/>
            <person name="Pan X."/>
            <person name="Warren A."/>
            <person name="Jiang C."/>
            <person name="Yuan D."/>
            <person name="Miao W."/>
        </authorList>
    </citation>
    <scope>NUCLEOTIDE SEQUENCE [LARGE SCALE GENOMIC DNA]</scope>
    <source>
        <strain evidence="2">36N120E</strain>
    </source>
</reference>
<keyword evidence="3" id="KW-1185">Reference proteome</keyword>
<organism evidence="2 3">
    <name type="scientific">Pseudocohnilembus persalinus</name>
    <name type="common">Ciliate</name>
    <dbReference type="NCBI Taxonomy" id="266149"/>
    <lineage>
        <taxon>Eukaryota</taxon>
        <taxon>Sar</taxon>
        <taxon>Alveolata</taxon>
        <taxon>Ciliophora</taxon>
        <taxon>Intramacronucleata</taxon>
        <taxon>Oligohymenophorea</taxon>
        <taxon>Scuticociliatia</taxon>
        <taxon>Philasterida</taxon>
        <taxon>Pseudocohnilembidae</taxon>
        <taxon>Pseudocohnilembus</taxon>
    </lineage>
</organism>
<dbReference type="Proteomes" id="UP000054937">
    <property type="component" value="Unassembled WGS sequence"/>
</dbReference>
<name>A0A0V0QAN2_PSEPJ</name>
<dbReference type="AlphaFoldDB" id="A0A0V0QAN2"/>
<feature type="compositionally biased region" description="Polar residues" evidence="1">
    <location>
        <begin position="43"/>
        <end position="55"/>
    </location>
</feature>
<feature type="region of interest" description="Disordered" evidence="1">
    <location>
        <begin position="1"/>
        <end position="71"/>
    </location>
</feature>
<dbReference type="EMBL" id="LDAU01000215">
    <property type="protein sequence ID" value="KRW99286.1"/>
    <property type="molecule type" value="Genomic_DNA"/>
</dbReference>
<sequence length="137" mass="15863">MQNTIQASQDYPVFTSQQVKKSKNKNNKKKQNKQVQIHAHQMKQFSSYNQYNNNRAPFLSEEESEGEQKSYQNQLKNADFNLEFIHIVCDNEVVYSDPQIDPEKLSSSQDEESSKIYAMGSVYKTVDSRDIGLPSFI</sequence>
<dbReference type="InParanoid" id="A0A0V0QAN2"/>
<evidence type="ECO:0000313" key="2">
    <source>
        <dbReference type="EMBL" id="KRW99286.1"/>
    </source>
</evidence>
<feature type="compositionally biased region" description="Basic residues" evidence="1">
    <location>
        <begin position="20"/>
        <end position="32"/>
    </location>
</feature>
<evidence type="ECO:0000256" key="1">
    <source>
        <dbReference type="SAM" id="MobiDB-lite"/>
    </source>
</evidence>
<protein>
    <submittedName>
        <fullName evidence="2">Uncharacterized protein</fullName>
    </submittedName>
</protein>
<gene>
    <name evidence="2" type="ORF">PPERSA_07058</name>
</gene>
<accession>A0A0V0QAN2</accession>
<proteinExistence type="predicted"/>